<dbReference type="InterPro" id="IPR053147">
    <property type="entry name" value="Hsp_HslJ-like"/>
</dbReference>
<accession>A0ABY5ASW9</accession>
<dbReference type="PANTHER" id="PTHR35535:SF1">
    <property type="entry name" value="HEAT SHOCK PROTEIN HSLJ"/>
    <property type="match status" value="1"/>
</dbReference>
<dbReference type="PANTHER" id="PTHR35535">
    <property type="entry name" value="HEAT SHOCK PROTEIN HSLJ"/>
    <property type="match status" value="1"/>
</dbReference>
<dbReference type="EMBL" id="CP098611">
    <property type="protein sequence ID" value="USR92011.1"/>
    <property type="molecule type" value="Genomic_DNA"/>
</dbReference>
<proteinExistence type="predicted"/>
<dbReference type="Gene3D" id="2.40.128.270">
    <property type="match status" value="1"/>
</dbReference>
<feature type="domain" description="DUF306" evidence="1">
    <location>
        <begin position="47"/>
        <end position="152"/>
    </location>
</feature>
<evidence type="ECO:0000313" key="2">
    <source>
        <dbReference type="EMBL" id="USR92011.1"/>
    </source>
</evidence>
<reference evidence="2" key="1">
    <citation type="submission" date="2022-06" db="EMBL/GenBank/DDBJ databases">
        <title>Genome sequence of Phormidium yuhuli AB48 isolated from an industrial photobioreactor environment.</title>
        <authorList>
            <person name="Qiu Y."/>
            <person name="Noonan A.J.C."/>
            <person name="Dofher K."/>
            <person name="Koch M."/>
            <person name="Kieft B."/>
            <person name="Lin X."/>
            <person name="Ziels R.M."/>
            <person name="Hallam S.J."/>
        </authorList>
    </citation>
    <scope>NUCLEOTIDE SEQUENCE</scope>
    <source>
        <strain evidence="2">AB48</strain>
    </source>
</reference>
<name>A0ABY5ASW9_9CYAN</name>
<dbReference type="Proteomes" id="UP001056708">
    <property type="component" value="Chromosome"/>
</dbReference>
<sequence>MSHSLLSLAVRLTGATLATLAVSSSIPLSLASVPLSSQHHPASRPPGQWQLRYWNQDPLNPELPSISLEINDDEVRGSAGCNHYFGSIERDGGRHFSLGPLASTRRGCEVSLMEREYEYLQALGAVQKYGFTPDGNLWLAYDSQSGTGTLEFSQVEGS</sequence>
<dbReference type="InterPro" id="IPR038670">
    <property type="entry name" value="HslJ-like_sf"/>
</dbReference>
<evidence type="ECO:0000313" key="3">
    <source>
        <dbReference type="Proteomes" id="UP001056708"/>
    </source>
</evidence>
<dbReference type="InterPro" id="IPR005184">
    <property type="entry name" value="DUF306_Meta_HslJ"/>
</dbReference>
<dbReference type="RefSeq" id="WP_252664090.1">
    <property type="nucleotide sequence ID" value="NZ_CP098611.1"/>
</dbReference>
<protein>
    <submittedName>
        <fullName evidence="2">META domain-containing protein</fullName>
    </submittedName>
</protein>
<organism evidence="2 3">
    <name type="scientific">Phormidium yuhuli AB48</name>
    <dbReference type="NCBI Taxonomy" id="2940671"/>
    <lineage>
        <taxon>Bacteria</taxon>
        <taxon>Bacillati</taxon>
        <taxon>Cyanobacteriota</taxon>
        <taxon>Cyanophyceae</taxon>
        <taxon>Oscillatoriophycideae</taxon>
        <taxon>Oscillatoriales</taxon>
        <taxon>Oscillatoriaceae</taxon>
        <taxon>Phormidium</taxon>
        <taxon>Phormidium yuhuli</taxon>
    </lineage>
</organism>
<dbReference type="Pfam" id="PF03724">
    <property type="entry name" value="META"/>
    <property type="match status" value="1"/>
</dbReference>
<evidence type="ECO:0000259" key="1">
    <source>
        <dbReference type="Pfam" id="PF03724"/>
    </source>
</evidence>
<gene>
    <name evidence="2" type="ORF">NEA10_04605</name>
</gene>
<keyword evidence="3" id="KW-1185">Reference proteome</keyword>